<organism evidence="3 4">
    <name type="scientific">Cloeon dipterum</name>
    <dbReference type="NCBI Taxonomy" id="197152"/>
    <lineage>
        <taxon>Eukaryota</taxon>
        <taxon>Metazoa</taxon>
        <taxon>Ecdysozoa</taxon>
        <taxon>Arthropoda</taxon>
        <taxon>Hexapoda</taxon>
        <taxon>Insecta</taxon>
        <taxon>Pterygota</taxon>
        <taxon>Palaeoptera</taxon>
        <taxon>Ephemeroptera</taxon>
        <taxon>Pisciforma</taxon>
        <taxon>Baetidae</taxon>
        <taxon>Cloeon</taxon>
    </lineage>
</organism>
<dbReference type="InterPro" id="IPR043144">
    <property type="entry name" value="Mal/L-sulf/L-lact_DH-like_ah"/>
</dbReference>
<evidence type="ECO:0000256" key="2">
    <source>
        <dbReference type="ARBA" id="ARBA00023002"/>
    </source>
</evidence>
<keyword evidence="2" id="KW-0560">Oxidoreductase</keyword>
<evidence type="ECO:0000313" key="4">
    <source>
        <dbReference type="Proteomes" id="UP000494165"/>
    </source>
</evidence>
<evidence type="ECO:0008006" key="5">
    <source>
        <dbReference type="Google" id="ProtNLM"/>
    </source>
</evidence>
<dbReference type="Proteomes" id="UP000494165">
    <property type="component" value="Unassembled WGS sequence"/>
</dbReference>
<dbReference type="AlphaFoldDB" id="A0A8S1D7Q8"/>
<dbReference type="Gene3D" id="1.10.1530.10">
    <property type="match status" value="1"/>
</dbReference>
<dbReference type="Pfam" id="PF02615">
    <property type="entry name" value="Ldh_2"/>
    <property type="match status" value="1"/>
</dbReference>
<dbReference type="InterPro" id="IPR036111">
    <property type="entry name" value="Mal/L-sulfo/L-lacto_DH-like_sf"/>
</dbReference>
<dbReference type="Gene3D" id="3.30.1370.60">
    <property type="entry name" value="Hypothetical oxidoreductase yiak, domain 2"/>
    <property type="match status" value="1"/>
</dbReference>
<dbReference type="GO" id="GO:0016491">
    <property type="term" value="F:oxidoreductase activity"/>
    <property type="evidence" value="ECO:0007669"/>
    <property type="project" value="UniProtKB-KW"/>
</dbReference>
<proteinExistence type="inferred from homology"/>
<comment type="similarity">
    <text evidence="1">Belongs to the LDH2/MDH2 oxidoreductase family.</text>
</comment>
<dbReference type="OrthoDB" id="7881616at2759"/>
<protein>
    <recommendedName>
        <fullName evidence="5">Malate dehydrogenase</fullName>
    </recommendedName>
</protein>
<evidence type="ECO:0000313" key="3">
    <source>
        <dbReference type="EMBL" id="CAB3376255.1"/>
    </source>
</evidence>
<sequence>MEMLRLLSKPVFRHGARFMSTSGSNIIPVTEVTRFTVDCLRASQVPLSHAQMLADVLVAADYRGHYSHGMNRLEMYVNDVKTGICDGSAEPIIVKSTSATALVDGKNAIGPVVGNFCMQLAIKKAKETGVGWVAAKGSNHYGIASWYSLQAVEQGMIGLSFTNTSPLMSPTRAKVPALGTNPLTLAAPGKDGDSFVLDMATTAVALGKLEVQRRKNEPLPSGWAQDETGVETTNAARAVTRGTLLPLGGTEISSGYKGFGLSFLVELLCGVLAGATYGPHIRRWMTTDRAADLGQCFIAVNPEAFGPGFPDRLQDLMNYIRNMEPSDPSLPVLVAGDPERMCMALNDKQGGIKYHDSQLIACKALANTLNVIPLRPL</sequence>
<evidence type="ECO:0000256" key="1">
    <source>
        <dbReference type="ARBA" id="ARBA00006056"/>
    </source>
</evidence>
<gene>
    <name evidence="3" type="ORF">CLODIP_2_CD04915</name>
</gene>
<dbReference type="SUPFAM" id="SSF89733">
    <property type="entry name" value="L-sulfolactate dehydrogenase-like"/>
    <property type="match status" value="1"/>
</dbReference>
<dbReference type="InterPro" id="IPR043143">
    <property type="entry name" value="Mal/L-sulf/L-lact_DH-like_NADP"/>
</dbReference>
<name>A0A8S1D7Q8_9INSE</name>
<dbReference type="PANTHER" id="PTHR11091:SF0">
    <property type="entry name" value="MALATE DEHYDROGENASE"/>
    <property type="match status" value="1"/>
</dbReference>
<dbReference type="PANTHER" id="PTHR11091">
    <property type="entry name" value="OXIDOREDUCTASE-RELATED"/>
    <property type="match status" value="1"/>
</dbReference>
<comment type="caution">
    <text evidence="3">The sequence shown here is derived from an EMBL/GenBank/DDBJ whole genome shotgun (WGS) entry which is preliminary data.</text>
</comment>
<dbReference type="InterPro" id="IPR003767">
    <property type="entry name" value="Malate/L-lactate_DH-like"/>
</dbReference>
<dbReference type="EMBL" id="CADEPI010000126">
    <property type="protein sequence ID" value="CAB3376255.1"/>
    <property type="molecule type" value="Genomic_DNA"/>
</dbReference>
<reference evidence="3 4" key="1">
    <citation type="submission" date="2020-04" db="EMBL/GenBank/DDBJ databases">
        <authorList>
            <person name="Alioto T."/>
            <person name="Alioto T."/>
            <person name="Gomez Garrido J."/>
        </authorList>
    </citation>
    <scope>NUCLEOTIDE SEQUENCE [LARGE SCALE GENOMIC DNA]</scope>
</reference>
<accession>A0A8S1D7Q8</accession>
<keyword evidence="4" id="KW-1185">Reference proteome</keyword>